<dbReference type="Proteomes" id="UP000050790">
    <property type="component" value="Unassembled WGS sequence"/>
</dbReference>
<protein>
    <recommendedName>
        <fullName evidence="4">Protein MEMO1</fullName>
    </recommendedName>
</protein>
<evidence type="ECO:0000313" key="3">
    <source>
        <dbReference type="WBParaSite" id="SMRG1_29920.1"/>
    </source>
</evidence>
<evidence type="ECO:0000256" key="1">
    <source>
        <dbReference type="ARBA" id="ARBA00006315"/>
    </source>
</evidence>
<dbReference type="InterPro" id="IPR002737">
    <property type="entry name" value="MEMO1_fam"/>
</dbReference>
<dbReference type="HAMAP" id="MF_00055">
    <property type="entry name" value="MEMO1"/>
    <property type="match status" value="1"/>
</dbReference>
<organism evidence="2 3">
    <name type="scientific">Schistosoma margrebowiei</name>
    <dbReference type="NCBI Taxonomy" id="48269"/>
    <lineage>
        <taxon>Eukaryota</taxon>
        <taxon>Metazoa</taxon>
        <taxon>Spiralia</taxon>
        <taxon>Lophotrochozoa</taxon>
        <taxon>Platyhelminthes</taxon>
        <taxon>Trematoda</taxon>
        <taxon>Digenea</taxon>
        <taxon>Strigeidida</taxon>
        <taxon>Schistosomatoidea</taxon>
        <taxon>Schistosomatidae</taxon>
        <taxon>Schistosoma</taxon>
    </lineage>
</organism>
<dbReference type="AlphaFoldDB" id="A0AA84ZG85"/>
<dbReference type="Gene3D" id="3.40.830.10">
    <property type="entry name" value="LigB-like"/>
    <property type="match status" value="1"/>
</dbReference>
<name>A0AA84ZG85_9TREM</name>
<sequence>METTLGSVRVSSHAGSWYTADRTELSSQLNTWLESCEKNVSNANSVRAIIVPHAGYRYSGLCAAHAYRLINPDKIECVFIIGPSHRLDIGNTCALTSVSEYETPFYNLKINTNVYNSLKKFNCFSVLEKSQDEAEHSVEMQLPYIAHIMKRRKDQYSIVPIVVGCLSFEKQEFFGNLLSSYMLDEKNLFVISSDFCHWGKRFRYQYYNKSDGAIWQSIEKLDHLGLNAIRSLKPKSFIKYLEEYRNTICGRRSIGVLLFMIDCIQQKQPFNLELKILNYTQSNRCQSMEDSSVSYTACALVSRE</sequence>
<evidence type="ECO:0008006" key="4">
    <source>
        <dbReference type="Google" id="ProtNLM"/>
    </source>
</evidence>
<proteinExistence type="inferred from homology"/>
<accession>A0AA84ZG85</accession>
<dbReference type="PANTHER" id="PTHR11060">
    <property type="entry name" value="PROTEIN MEMO1"/>
    <property type="match status" value="1"/>
</dbReference>
<evidence type="ECO:0000313" key="2">
    <source>
        <dbReference type="Proteomes" id="UP000050790"/>
    </source>
</evidence>
<dbReference type="Pfam" id="PF01875">
    <property type="entry name" value="Memo"/>
    <property type="match status" value="1"/>
</dbReference>
<dbReference type="NCBIfam" id="TIGR04336">
    <property type="entry name" value="AmmeMemoSam_B"/>
    <property type="match status" value="1"/>
</dbReference>
<dbReference type="CDD" id="cd07361">
    <property type="entry name" value="MEMO_like"/>
    <property type="match status" value="1"/>
</dbReference>
<reference evidence="3" key="1">
    <citation type="submission" date="2023-11" db="UniProtKB">
        <authorList>
            <consortium name="WormBaseParasite"/>
        </authorList>
    </citation>
    <scope>IDENTIFICATION</scope>
</reference>
<dbReference type="WBParaSite" id="SMRG1_29920.1">
    <property type="protein sequence ID" value="SMRG1_29920.1"/>
    <property type="gene ID" value="SMRG1_29920"/>
</dbReference>
<comment type="similarity">
    <text evidence="1">Belongs to the MEMO1 family.</text>
</comment>
<dbReference type="PANTHER" id="PTHR11060:SF0">
    <property type="entry name" value="PROTEIN MEMO1"/>
    <property type="match status" value="1"/>
</dbReference>